<organism evidence="1 2">
    <name type="scientific">Aspergillus piperis CBS 112811</name>
    <dbReference type="NCBI Taxonomy" id="1448313"/>
    <lineage>
        <taxon>Eukaryota</taxon>
        <taxon>Fungi</taxon>
        <taxon>Dikarya</taxon>
        <taxon>Ascomycota</taxon>
        <taxon>Pezizomycotina</taxon>
        <taxon>Eurotiomycetes</taxon>
        <taxon>Eurotiomycetidae</taxon>
        <taxon>Eurotiales</taxon>
        <taxon>Aspergillaceae</taxon>
        <taxon>Aspergillus</taxon>
        <taxon>Aspergillus subgen. Circumdati</taxon>
    </lineage>
</organism>
<evidence type="ECO:0000313" key="2">
    <source>
        <dbReference type="Proteomes" id="UP000249526"/>
    </source>
</evidence>
<accession>A0A8G1R9Q1</accession>
<dbReference type="Proteomes" id="UP000249526">
    <property type="component" value="Unassembled WGS sequence"/>
</dbReference>
<dbReference type="AlphaFoldDB" id="A0A8G1R9Q1"/>
<sequence length="75" mass="8591">MSNFFPVFLRRMNRGVYIGFNNSPSRRPTAFLPIAFLPVFPLHISTHPEVVFCYSSSFVASLIPVLRPNQLAFLF</sequence>
<evidence type="ECO:0000313" key="1">
    <source>
        <dbReference type="EMBL" id="RAH61171.1"/>
    </source>
</evidence>
<dbReference type="RefSeq" id="XP_025519093.1">
    <property type="nucleotide sequence ID" value="XM_025654422.1"/>
</dbReference>
<protein>
    <submittedName>
        <fullName evidence="1">Uncharacterized protein</fullName>
    </submittedName>
</protein>
<gene>
    <name evidence="1" type="ORF">BO85DRAFT_189510</name>
</gene>
<dbReference type="GeneID" id="37157824"/>
<dbReference type="EMBL" id="KZ825056">
    <property type="protein sequence ID" value="RAH61171.1"/>
    <property type="molecule type" value="Genomic_DNA"/>
</dbReference>
<name>A0A8G1R9Q1_9EURO</name>
<reference evidence="1 2" key="1">
    <citation type="submission" date="2018-02" db="EMBL/GenBank/DDBJ databases">
        <title>The genomes of Aspergillus section Nigri reveals drivers in fungal speciation.</title>
        <authorList>
            <consortium name="DOE Joint Genome Institute"/>
            <person name="Vesth T.C."/>
            <person name="Nybo J."/>
            <person name="Theobald S."/>
            <person name="Brandl J."/>
            <person name="Frisvad J.C."/>
            <person name="Nielsen K.F."/>
            <person name="Lyhne E.K."/>
            <person name="Kogle M.E."/>
            <person name="Kuo A."/>
            <person name="Riley R."/>
            <person name="Clum A."/>
            <person name="Nolan M."/>
            <person name="Lipzen A."/>
            <person name="Salamov A."/>
            <person name="Henrissat B."/>
            <person name="Wiebenga A."/>
            <person name="De vries R.P."/>
            <person name="Grigoriev I.V."/>
            <person name="Mortensen U.H."/>
            <person name="Andersen M.R."/>
            <person name="Baker S.E."/>
        </authorList>
    </citation>
    <scope>NUCLEOTIDE SEQUENCE [LARGE SCALE GENOMIC DNA]</scope>
    <source>
        <strain evidence="1 2">CBS 112811</strain>
    </source>
</reference>
<proteinExistence type="predicted"/>
<keyword evidence="2" id="KW-1185">Reference proteome</keyword>